<evidence type="ECO:0000256" key="10">
    <source>
        <dbReference type="SAM" id="Phobius"/>
    </source>
</evidence>
<sequence>MVTESSKKTTLADRLKTVGCCQIIGAVIFALGLVVGLVIGLYVHQNRIFQSHNIGSTVRPVSQCPSTNPVIHLDFESSLFAPLTVREMTQVAQILLNESIIMSLDEPTGLTQNFITSMYLHPPLKAMALKYLDDDGPNVGRYAKVHVQRGATSPPDVMEYKVGPLGGNKATITPLTKAGDIHFNARPYEKVEIANLNNAIKKDMHILASLIAESFDGAVYPRDITAFFFNGAAGFRAEERETRFVIGFWGFENKIDLFHLLPLSGTIHSPGTDTSQWYTHTFYYLNQGPYKNASELMDSYRRNNIRKIKLSDGYKDTTRNRLFPKRDDRKPRRNFSHRQGSISYQPDGARYTIAGSKISWMGWEFYLSASQMRGLSLFDIRFKGDRVVYELSSNEVVVTYANDGSAQNGIIYTDASFGLLSGHPVTILRDVDCPQYATVLNTTFWSSATQKPGQYQSICIFEADGQEPLWRHNDDSFAAGLRNRYLVVRMPTAVGNYDYIFEYHFYLDGNLYTTVSATGYIHTAFWDAHNPHIGNDKTKTPFGYRVSDYSMGAIHDHTFGFKVDMDVISTSNTFKLIRWRAGSILDAFKTQVDIQEQPPYFVYNQTRYIEWETLQRERGMKLSYDEQNVWIVVNDKEKNKWGVERGYQIAPMKTAAQTLTEAHPALSALSFTKYHCAVTKRKEDEQYLTSTYDINRMANPKGHLDLMLDNESIIDQDLVTWVTVGFVHVPTSEDVPMTTSVKTGFLLRPFNFFDNTAVFDMPEYYESADHKDYTHEPEAEACYEAKYRKFCKYC</sequence>
<evidence type="ECO:0000313" key="13">
    <source>
        <dbReference type="Proteomes" id="UP001634394"/>
    </source>
</evidence>
<dbReference type="InterPro" id="IPR016182">
    <property type="entry name" value="Cu_amine_oxidase_N-reg"/>
</dbReference>
<keyword evidence="10" id="KW-1133">Transmembrane helix</keyword>
<dbReference type="PANTHER" id="PTHR10638">
    <property type="entry name" value="COPPER AMINE OXIDASE"/>
    <property type="match status" value="1"/>
</dbReference>
<evidence type="ECO:0000256" key="2">
    <source>
        <dbReference type="ARBA" id="ARBA00022723"/>
    </source>
</evidence>
<dbReference type="InterPro" id="IPR015798">
    <property type="entry name" value="Cu_amine_oxidase_C"/>
</dbReference>
<keyword evidence="4 8" id="KW-0560">Oxidoreductase</keyword>
<keyword evidence="3 6" id="KW-0801">TPQ</keyword>
<dbReference type="SUPFAM" id="SSF54416">
    <property type="entry name" value="Amine oxidase N-terminal region"/>
    <property type="match status" value="1"/>
</dbReference>
<keyword evidence="10" id="KW-0472">Membrane</keyword>
<comment type="caution">
    <text evidence="12">The sequence shown here is derived from an EMBL/GenBank/DDBJ whole genome shotgun (WGS) entry which is preliminary data.</text>
</comment>
<dbReference type="EMBL" id="JBJQND010000012">
    <property type="protein sequence ID" value="KAL3858668.1"/>
    <property type="molecule type" value="Genomic_DNA"/>
</dbReference>
<dbReference type="InterPro" id="IPR049947">
    <property type="entry name" value="Cu_Am_Ox_Cu-bd"/>
</dbReference>
<dbReference type="EC" id="1.4.3.-" evidence="8"/>
<comment type="PTM">
    <text evidence="7 8">Topaquinone (TPQ) is generated by copper-dependent autoxidation of a specific tyrosyl residue.</text>
</comment>
<keyword evidence="2 8" id="KW-0479">Metal-binding</keyword>
<evidence type="ECO:0000259" key="11">
    <source>
        <dbReference type="Pfam" id="PF01179"/>
    </source>
</evidence>
<evidence type="ECO:0000256" key="8">
    <source>
        <dbReference type="RuleBase" id="RU000672"/>
    </source>
</evidence>
<organism evidence="12 13">
    <name type="scientific">Sinanodonta woodiana</name>
    <name type="common">Chinese pond mussel</name>
    <name type="synonym">Anodonta woodiana</name>
    <dbReference type="NCBI Taxonomy" id="1069815"/>
    <lineage>
        <taxon>Eukaryota</taxon>
        <taxon>Metazoa</taxon>
        <taxon>Spiralia</taxon>
        <taxon>Lophotrochozoa</taxon>
        <taxon>Mollusca</taxon>
        <taxon>Bivalvia</taxon>
        <taxon>Autobranchia</taxon>
        <taxon>Heteroconchia</taxon>
        <taxon>Palaeoheterodonta</taxon>
        <taxon>Unionida</taxon>
        <taxon>Unionoidea</taxon>
        <taxon>Unionidae</taxon>
        <taxon>Unioninae</taxon>
        <taxon>Sinanodonta</taxon>
    </lineage>
</organism>
<comment type="similarity">
    <text evidence="1 8">Belongs to the copper/topaquinone oxidase family.</text>
</comment>
<keyword evidence="13" id="KW-1185">Reference proteome</keyword>
<keyword evidence="10" id="KW-0812">Transmembrane</keyword>
<evidence type="ECO:0000256" key="1">
    <source>
        <dbReference type="ARBA" id="ARBA00007983"/>
    </source>
</evidence>
<dbReference type="Pfam" id="PF01179">
    <property type="entry name" value="Cu_amine_oxid"/>
    <property type="match status" value="1"/>
</dbReference>
<keyword evidence="5 8" id="KW-0186">Copper</keyword>
<evidence type="ECO:0000256" key="7">
    <source>
        <dbReference type="PIRSR" id="PIRSR600269-51"/>
    </source>
</evidence>
<feature type="active site" description="Proton acceptor" evidence="6">
    <location>
        <position position="414"/>
    </location>
</feature>
<gene>
    <name evidence="12" type="ORF">ACJMK2_008930</name>
</gene>
<evidence type="ECO:0000256" key="5">
    <source>
        <dbReference type="ARBA" id="ARBA00023008"/>
    </source>
</evidence>
<dbReference type="InterPro" id="IPR000269">
    <property type="entry name" value="Cu_amine_oxidase"/>
</dbReference>
<evidence type="ECO:0000256" key="4">
    <source>
        <dbReference type="ARBA" id="ARBA00023002"/>
    </source>
</evidence>
<proteinExistence type="inferred from homology"/>
<evidence type="ECO:0000256" key="3">
    <source>
        <dbReference type="ARBA" id="ARBA00022772"/>
    </source>
</evidence>
<evidence type="ECO:0000256" key="6">
    <source>
        <dbReference type="PIRSR" id="PIRSR600269-50"/>
    </source>
</evidence>
<dbReference type="GO" id="GO:0016491">
    <property type="term" value="F:oxidoreductase activity"/>
    <property type="evidence" value="ECO:0007669"/>
    <property type="project" value="UniProtKB-KW"/>
</dbReference>
<feature type="compositionally biased region" description="Basic and acidic residues" evidence="9">
    <location>
        <begin position="321"/>
        <end position="330"/>
    </location>
</feature>
<dbReference type="PRINTS" id="PR00766">
    <property type="entry name" value="CUDAOXIDASE"/>
</dbReference>
<dbReference type="Gene3D" id="2.70.98.20">
    <property type="entry name" value="Copper amine oxidase, catalytic domain"/>
    <property type="match status" value="1"/>
</dbReference>
<dbReference type="GO" id="GO:0046872">
    <property type="term" value="F:metal ion binding"/>
    <property type="evidence" value="ECO:0007669"/>
    <property type="project" value="UniProtKB-KW"/>
</dbReference>
<evidence type="ECO:0000313" key="12">
    <source>
        <dbReference type="EMBL" id="KAL3858668.1"/>
    </source>
</evidence>
<name>A0ABD3VD04_SINWO</name>
<dbReference type="GO" id="GO:0009308">
    <property type="term" value="P:amine metabolic process"/>
    <property type="evidence" value="ECO:0007669"/>
    <property type="project" value="UniProtKB-UniRule"/>
</dbReference>
<feature type="transmembrane region" description="Helical" evidence="10">
    <location>
        <begin position="21"/>
        <end position="43"/>
    </location>
</feature>
<dbReference type="PROSITE" id="PS01165">
    <property type="entry name" value="COPPER_AMINE_OXID_2"/>
    <property type="match status" value="1"/>
</dbReference>
<evidence type="ECO:0000256" key="9">
    <source>
        <dbReference type="SAM" id="MobiDB-lite"/>
    </source>
</evidence>
<dbReference type="InterPro" id="IPR036460">
    <property type="entry name" value="Cu_amine_oxidase_C_sf"/>
</dbReference>
<dbReference type="Proteomes" id="UP001634394">
    <property type="component" value="Unassembled WGS sequence"/>
</dbReference>
<feature type="domain" description="Copper amine oxidase catalytic" evidence="11">
    <location>
        <begin position="344"/>
        <end position="756"/>
    </location>
</feature>
<feature type="region of interest" description="Disordered" evidence="9">
    <location>
        <begin position="321"/>
        <end position="341"/>
    </location>
</feature>
<dbReference type="SUPFAM" id="SSF49998">
    <property type="entry name" value="Amine oxidase catalytic domain"/>
    <property type="match status" value="1"/>
</dbReference>
<protein>
    <recommendedName>
        <fullName evidence="8">Amine oxidase</fullName>
        <ecNumber evidence="8">1.4.3.-</ecNumber>
    </recommendedName>
</protein>
<comment type="cofactor">
    <cofactor evidence="8">
        <name>Cu cation</name>
        <dbReference type="ChEBI" id="CHEBI:23378"/>
    </cofactor>
    <text evidence="8">Contains 1 topaquinone per subunit.</text>
</comment>
<accession>A0ABD3VD04</accession>
<dbReference type="Gene3D" id="3.10.450.40">
    <property type="match status" value="2"/>
</dbReference>
<reference evidence="12 13" key="1">
    <citation type="submission" date="2024-11" db="EMBL/GenBank/DDBJ databases">
        <title>Chromosome-level genome assembly of the freshwater bivalve Anodonta woodiana.</title>
        <authorList>
            <person name="Chen X."/>
        </authorList>
    </citation>
    <scope>NUCLEOTIDE SEQUENCE [LARGE SCALE GENOMIC DNA]</scope>
    <source>
        <strain evidence="12">MN2024</strain>
        <tissue evidence="12">Gills</tissue>
    </source>
</reference>
<feature type="active site" description="Schiff-base intermediate with substrate; via topaquinone" evidence="6">
    <location>
        <position position="497"/>
    </location>
</feature>
<dbReference type="PANTHER" id="PTHR10638:SF20">
    <property type="entry name" value="AMINE OXIDASE"/>
    <property type="match status" value="1"/>
</dbReference>
<dbReference type="AlphaFoldDB" id="A0ABD3VD04"/>
<feature type="modified residue" description="2',4',5'-topaquinone" evidence="7">
    <location>
        <position position="497"/>
    </location>
</feature>